<keyword evidence="3" id="KW-1185">Reference proteome</keyword>
<gene>
    <name evidence="2" type="ORF">TeGR_g1753</name>
</gene>
<dbReference type="PANTHER" id="PTHR37471:SF1">
    <property type="entry name" value="AB HYDROLASE-1 DOMAIN-CONTAINING PROTEIN"/>
    <property type="match status" value="1"/>
</dbReference>
<organism evidence="2 3">
    <name type="scientific">Tetraparma gracilis</name>
    <dbReference type="NCBI Taxonomy" id="2962635"/>
    <lineage>
        <taxon>Eukaryota</taxon>
        <taxon>Sar</taxon>
        <taxon>Stramenopiles</taxon>
        <taxon>Ochrophyta</taxon>
        <taxon>Bolidophyceae</taxon>
        <taxon>Parmales</taxon>
        <taxon>Triparmaceae</taxon>
        <taxon>Tetraparma</taxon>
    </lineage>
</organism>
<comment type="caution">
    <text evidence="2">The sequence shown here is derived from an EMBL/GenBank/DDBJ whole genome shotgun (WGS) entry which is preliminary data.</text>
</comment>
<keyword evidence="1" id="KW-0732">Signal</keyword>
<accession>A0ABQ6MDY5</accession>
<dbReference type="Proteomes" id="UP001165060">
    <property type="component" value="Unassembled WGS sequence"/>
</dbReference>
<evidence type="ECO:0000313" key="2">
    <source>
        <dbReference type="EMBL" id="GMI24535.1"/>
    </source>
</evidence>
<feature type="signal peptide" evidence="1">
    <location>
        <begin position="1"/>
        <end position="19"/>
    </location>
</feature>
<sequence>MIWPIKAILPVTLLRFFLSHFSSYLPSYLSHPLLDLHAAAELALFFHFLWKARSLTGSVPAASASYLYPDIDLQTNLPPFEHLKVSLTHLTSALKTSLPKSTTPAQMRARKQHELANWFTDKSLSGNAPATFGQLHRHHLSSWLAWAFHDRSLDDALEEELEPLVDAVEKWAGAPLLSSPSPPSPTIVPLRLNLDDLRAQHRPILHYVVTHLCANLAGWAIFRARGFERRVKNGQVYYFRKRRDLKGRGRKPLVFVSGIGIGLISYESLIRVLTSDDRDILAFDLPEISLRWSPFAQHAHAPPLRTVETVAALIGACHRGGEGAHCVAHSMGCVIVQWLIRLGGRGARPAVASLTFVDPVCFLLISPSVAANFCYRFPRTFLDLLVSYFVAREVGVNNSLHRHFQWKLNNLEPRLLPANSAVVLSEWDAFVPSELVRAHLRAERPDVDVAMLRHHFHSQFSVVPESFNLVAKMSRDVDK</sequence>
<dbReference type="InterPro" id="IPR029058">
    <property type="entry name" value="AB_hydrolase_fold"/>
</dbReference>
<evidence type="ECO:0008006" key="4">
    <source>
        <dbReference type="Google" id="ProtNLM"/>
    </source>
</evidence>
<evidence type="ECO:0000313" key="3">
    <source>
        <dbReference type="Proteomes" id="UP001165060"/>
    </source>
</evidence>
<evidence type="ECO:0000256" key="1">
    <source>
        <dbReference type="SAM" id="SignalP"/>
    </source>
</evidence>
<dbReference type="EMBL" id="BRYB01004027">
    <property type="protein sequence ID" value="GMI24535.1"/>
    <property type="molecule type" value="Genomic_DNA"/>
</dbReference>
<proteinExistence type="predicted"/>
<dbReference type="SUPFAM" id="SSF53474">
    <property type="entry name" value="alpha/beta-Hydrolases"/>
    <property type="match status" value="1"/>
</dbReference>
<dbReference type="PANTHER" id="PTHR37471">
    <property type="entry name" value="UNNAMED PRODUCT"/>
    <property type="match status" value="1"/>
</dbReference>
<dbReference type="Gene3D" id="3.40.50.1820">
    <property type="entry name" value="alpha/beta hydrolase"/>
    <property type="match status" value="1"/>
</dbReference>
<name>A0ABQ6MDY5_9STRA</name>
<reference evidence="2 3" key="1">
    <citation type="journal article" date="2023" name="Commun. Biol.">
        <title>Genome analysis of Parmales, the sister group of diatoms, reveals the evolutionary specialization of diatoms from phago-mixotrophs to photoautotrophs.</title>
        <authorList>
            <person name="Ban H."/>
            <person name="Sato S."/>
            <person name="Yoshikawa S."/>
            <person name="Yamada K."/>
            <person name="Nakamura Y."/>
            <person name="Ichinomiya M."/>
            <person name="Sato N."/>
            <person name="Blanc-Mathieu R."/>
            <person name="Endo H."/>
            <person name="Kuwata A."/>
            <person name="Ogata H."/>
        </authorList>
    </citation>
    <scope>NUCLEOTIDE SEQUENCE [LARGE SCALE GENOMIC DNA]</scope>
</reference>
<protein>
    <recommendedName>
        <fullName evidence="4">AB hydrolase-1 domain-containing protein</fullName>
    </recommendedName>
</protein>
<feature type="chain" id="PRO_5045984818" description="AB hydrolase-1 domain-containing protein" evidence="1">
    <location>
        <begin position="20"/>
        <end position="479"/>
    </location>
</feature>